<evidence type="ECO:0000259" key="5">
    <source>
        <dbReference type="PROSITE" id="PS51935"/>
    </source>
</evidence>
<keyword evidence="7" id="KW-1185">Reference proteome</keyword>
<name>A0ABS8HSG9_9FIRM</name>
<gene>
    <name evidence="6" type="ORF">LMF89_05370</name>
</gene>
<keyword evidence="4" id="KW-0788">Thiol protease</keyword>
<comment type="similarity">
    <text evidence="1">Belongs to the peptidase C40 family.</text>
</comment>
<organism evidence="6 7">
    <name type="scientific">Pelosinus baikalensis</name>
    <dbReference type="NCBI Taxonomy" id="2892015"/>
    <lineage>
        <taxon>Bacteria</taxon>
        <taxon>Bacillati</taxon>
        <taxon>Bacillota</taxon>
        <taxon>Negativicutes</taxon>
        <taxon>Selenomonadales</taxon>
        <taxon>Sporomusaceae</taxon>
        <taxon>Pelosinus</taxon>
    </lineage>
</organism>
<proteinExistence type="inferred from homology"/>
<dbReference type="Gene3D" id="3.90.1720.10">
    <property type="entry name" value="endopeptidase domain like (from Nostoc punctiforme)"/>
    <property type="match status" value="1"/>
</dbReference>
<evidence type="ECO:0000256" key="2">
    <source>
        <dbReference type="ARBA" id="ARBA00022670"/>
    </source>
</evidence>
<keyword evidence="2" id="KW-0645">Protease</keyword>
<comment type="caution">
    <text evidence="6">The sequence shown here is derived from an EMBL/GenBank/DDBJ whole genome shotgun (WGS) entry which is preliminary data.</text>
</comment>
<evidence type="ECO:0000313" key="6">
    <source>
        <dbReference type="EMBL" id="MCC5464799.1"/>
    </source>
</evidence>
<feature type="domain" description="NlpC/P60" evidence="5">
    <location>
        <begin position="1"/>
        <end position="128"/>
    </location>
</feature>
<evidence type="ECO:0000256" key="3">
    <source>
        <dbReference type="ARBA" id="ARBA00022801"/>
    </source>
</evidence>
<dbReference type="Proteomes" id="UP001165492">
    <property type="component" value="Unassembled WGS sequence"/>
</dbReference>
<dbReference type="PANTHER" id="PTHR47053:SF1">
    <property type="entry name" value="MUREIN DD-ENDOPEPTIDASE MEPH-RELATED"/>
    <property type="match status" value="1"/>
</dbReference>
<evidence type="ECO:0000313" key="7">
    <source>
        <dbReference type="Proteomes" id="UP001165492"/>
    </source>
</evidence>
<accession>A0ABS8HSG9</accession>
<protein>
    <submittedName>
        <fullName evidence="6">C40 family peptidase</fullName>
    </submittedName>
</protein>
<dbReference type="PANTHER" id="PTHR47053">
    <property type="entry name" value="MUREIN DD-ENDOPEPTIDASE MEPH-RELATED"/>
    <property type="match status" value="1"/>
</dbReference>
<dbReference type="RefSeq" id="WP_229534215.1">
    <property type="nucleotide sequence ID" value="NZ_JAJHJB010000005.1"/>
</dbReference>
<dbReference type="InterPro" id="IPR051202">
    <property type="entry name" value="Peptidase_C40"/>
</dbReference>
<dbReference type="Pfam" id="PF00877">
    <property type="entry name" value="NLPC_P60"/>
    <property type="match status" value="1"/>
</dbReference>
<dbReference type="InterPro" id="IPR038765">
    <property type="entry name" value="Papain-like_cys_pep_sf"/>
</dbReference>
<reference evidence="6" key="1">
    <citation type="submission" date="2021-11" db="EMBL/GenBank/DDBJ databases">
        <title>Description of a new species Pelosinus isolated from the bottom sediments of Lake Baikal.</title>
        <authorList>
            <person name="Zakharyuk A."/>
        </authorList>
    </citation>
    <scope>NUCLEOTIDE SEQUENCE</scope>
    <source>
        <strain evidence="6">Bkl1</strain>
    </source>
</reference>
<dbReference type="InterPro" id="IPR000064">
    <property type="entry name" value="NLP_P60_dom"/>
</dbReference>
<keyword evidence="3" id="KW-0378">Hydrolase</keyword>
<evidence type="ECO:0000256" key="4">
    <source>
        <dbReference type="ARBA" id="ARBA00022807"/>
    </source>
</evidence>
<evidence type="ECO:0000256" key="1">
    <source>
        <dbReference type="ARBA" id="ARBA00007074"/>
    </source>
</evidence>
<dbReference type="PROSITE" id="PS51935">
    <property type="entry name" value="NLPC_P60"/>
    <property type="match status" value="1"/>
</dbReference>
<sequence length="132" mass="15110">MHQIDKLIGKPFVNGGRGPDNYDCWGLVCEVFKMYGIKLPDYKISCEDVSRIDGEIDEQRNRWCRCDGEIPVPALVVMRFNQAIFCNHTGVYIGDGRFIHTAEKMGVHIDHIDSPAWRRKIEGLYVPGWLNG</sequence>
<dbReference type="SUPFAM" id="SSF54001">
    <property type="entry name" value="Cysteine proteinases"/>
    <property type="match status" value="1"/>
</dbReference>
<dbReference type="EMBL" id="JAJHJB010000005">
    <property type="protein sequence ID" value="MCC5464799.1"/>
    <property type="molecule type" value="Genomic_DNA"/>
</dbReference>